<organism evidence="13 14">
    <name type="scientific">Lucilia cuprina</name>
    <name type="common">Green bottle fly</name>
    <name type="synonym">Australian sheep blowfly</name>
    <dbReference type="NCBI Taxonomy" id="7375"/>
    <lineage>
        <taxon>Eukaryota</taxon>
        <taxon>Metazoa</taxon>
        <taxon>Ecdysozoa</taxon>
        <taxon>Arthropoda</taxon>
        <taxon>Hexapoda</taxon>
        <taxon>Insecta</taxon>
        <taxon>Pterygota</taxon>
        <taxon>Neoptera</taxon>
        <taxon>Endopterygota</taxon>
        <taxon>Diptera</taxon>
        <taxon>Brachycera</taxon>
        <taxon>Muscomorpha</taxon>
        <taxon>Oestroidea</taxon>
        <taxon>Calliphoridae</taxon>
        <taxon>Luciliinae</taxon>
        <taxon>Lucilia</taxon>
    </lineage>
</organism>
<keyword evidence="14" id="KW-1185">Reference proteome</keyword>
<protein>
    <recommendedName>
        <fullName evidence="10">Protein-serine O-palmitoleoyltransferase porcupine</fullName>
        <ecNumber evidence="9">2.3.1.250</ecNumber>
    </recommendedName>
</protein>
<name>A0A0L0C4S8_LUCCU</name>
<dbReference type="GO" id="GO:0005783">
    <property type="term" value="C:endoplasmic reticulum"/>
    <property type="evidence" value="ECO:0007669"/>
    <property type="project" value="TreeGrafter"/>
</dbReference>
<keyword evidence="6 12" id="KW-0472">Membrane</keyword>
<evidence type="ECO:0000256" key="7">
    <source>
        <dbReference type="ARBA" id="ARBA00023315"/>
    </source>
</evidence>
<dbReference type="GO" id="GO:0016055">
    <property type="term" value="P:Wnt signaling pathway"/>
    <property type="evidence" value="ECO:0007669"/>
    <property type="project" value="UniProtKB-KW"/>
</dbReference>
<comment type="similarity">
    <text evidence="8">Belongs to the membrane-bound acyltransferase family. Porcupine subfamily.</text>
</comment>
<feature type="transmembrane region" description="Helical" evidence="12">
    <location>
        <begin position="225"/>
        <end position="246"/>
    </location>
</feature>
<evidence type="ECO:0000256" key="4">
    <source>
        <dbReference type="ARBA" id="ARBA00022692"/>
    </source>
</evidence>
<dbReference type="GO" id="GO:0030258">
    <property type="term" value="P:lipid modification"/>
    <property type="evidence" value="ECO:0007669"/>
    <property type="project" value="TreeGrafter"/>
</dbReference>
<evidence type="ECO:0000256" key="3">
    <source>
        <dbReference type="ARBA" id="ARBA00022687"/>
    </source>
</evidence>
<evidence type="ECO:0000256" key="12">
    <source>
        <dbReference type="SAM" id="Phobius"/>
    </source>
</evidence>
<evidence type="ECO:0000256" key="6">
    <source>
        <dbReference type="ARBA" id="ARBA00023136"/>
    </source>
</evidence>
<keyword evidence="7" id="KW-0012">Acyltransferase</keyword>
<comment type="subcellular location">
    <subcellularLocation>
        <location evidence="1">Membrane</location>
        <topology evidence="1">Multi-pass membrane protein</topology>
    </subcellularLocation>
</comment>
<comment type="catalytic activity">
    <reaction evidence="11">
        <text>[Wnt protein]-L-serine + (9Z)-hexadecenoyl-CoA = [Wnt protein]-O-(9Z)-hexadecenoyl-L-serine + CoA</text>
        <dbReference type="Rhea" id="RHEA:45336"/>
        <dbReference type="Rhea" id="RHEA-COMP:11170"/>
        <dbReference type="Rhea" id="RHEA-COMP:11171"/>
        <dbReference type="ChEBI" id="CHEBI:29999"/>
        <dbReference type="ChEBI" id="CHEBI:57287"/>
        <dbReference type="ChEBI" id="CHEBI:61540"/>
        <dbReference type="ChEBI" id="CHEBI:85189"/>
        <dbReference type="EC" id="2.3.1.250"/>
    </reaction>
</comment>
<reference evidence="13 14" key="1">
    <citation type="journal article" date="2015" name="Nat. Commun.">
        <title>Lucilia cuprina genome unlocks parasitic fly biology to underpin future interventions.</title>
        <authorList>
            <person name="Anstead C.A."/>
            <person name="Korhonen P.K."/>
            <person name="Young N.D."/>
            <person name="Hall R.S."/>
            <person name="Jex A.R."/>
            <person name="Murali S.C."/>
            <person name="Hughes D.S."/>
            <person name="Lee S.F."/>
            <person name="Perry T."/>
            <person name="Stroehlein A.J."/>
            <person name="Ansell B.R."/>
            <person name="Breugelmans B."/>
            <person name="Hofmann A."/>
            <person name="Qu J."/>
            <person name="Dugan S."/>
            <person name="Lee S.L."/>
            <person name="Chao H."/>
            <person name="Dinh H."/>
            <person name="Han Y."/>
            <person name="Doddapaneni H.V."/>
            <person name="Worley K.C."/>
            <person name="Muzny D.M."/>
            <person name="Ioannidis P."/>
            <person name="Waterhouse R.M."/>
            <person name="Zdobnov E.M."/>
            <person name="James P.J."/>
            <person name="Bagnall N.H."/>
            <person name="Kotze A.C."/>
            <person name="Gibbs R.A."/>
            <person name="Richards S."/>
            <person name="Batterham P."/>
            <person name="Gasser R.B."/>
        </authorList>
    </citation>
    <scope>NUCLEOTIDE SEQUENCE [LARGE SCALE GENOMIC DNA]</scope>
    <source>
        <strain evidence="13 14">LS</strain>
        <tissue evidence="13">Full body</tissue>
    </source>
</reference>
<evidence type="ECO:0000256" key="9">
    <source>
        <dbReference type="ARBA" id="ARBA00038867"/>
    </source>
</evidence>
<feature type="transmembrane region" description="Helical" evidence="12">
    <location>
        <begin position="452"/>
        <end position="474"/>
    </location>
</feature>
<dbReference type="OMA" id="WRQRSDW"/>
<dbReference type="GO" id="GO:0017147">
    <property type="term" value="F:Wnt-protein binding"/>
    <property type="evidence" value="ECO:0007669"/>
    <property type="project" value="TreeGrafter"/>
</dbReference>
<dbReference type="PANTHER" id="PTHR13906:SF12">
    <property type="entry name" value="PROTEIN-SERINE O-PALMITOLEOYLTRANSFERASE PORCUPINE"/>
    <property type="match status" value="1"/>
</dbReference>
<evidence type="ECO:0000313" key="13">
    <source>
        <dbReference type="EMBL" id="KNC27310.1"/>
    </source>
</evidence>
<comment type="caution">
    <text evidence="13">The sequence shown here is derived from an EMBL/GenBank/DDBJ whole genome shotgun (WGS) entry which is preliminary data.</text>
</comment>
<dbReference type="EMBL" id="JRES01000911">
    <property type="protein sequence ID" value="KNC27310.1"/>
    <property type="molecule type" value="Genomic_DNA"/>
</dbReference>
<feature type="transmembrane region" description="Helical" evidence="12">
    <location>
        <begin position="339"/>
        <end position="358"/>
    </location>
</feature>
<keyword evidence="2 13" id="KW-0808">Transferase</keyword>
<dbReference type="AlphaFoldDB" id="A0A0L0C4S8"/>
<evidence type="ECO:0000256" key="11">
    <source>
        <dbReference type="ARBA" id="ARBA00047978"/>
    </source>
</evidence>
<feature type="transmembrane region" description="Helical" evidence="12">
    <location>
        <begin position="82"/>
        <end position="100"/>
    </location>
</feature>
<dbReference type="GO" id="GO:1990698">
    <property type="term" value="F:palmitoleoyltransferase activity"/>
    <property type="evidence" value="ECO:0007669"/>
    <property type="project" value="UniProtKB-EC"/>
</dbReference>
<evidence type="ECO:0000256" key="5">
    <source>
        <dbReference type="ARBA" id="ARBA00022989"/>
    </source>
</evidence>
<dbReference type="STRING" id="7375.A0A0L0C4S8"/>
<dbReference type="EC" id="2.3.1.250" evidence="9"/>
<dbReference type="OrthoDB" id="5968863at2759"/>
<dbReference type="Pfam" id="PF03062">
    <property type="entry name" value="MBOAT"/>
    <property type="match status" value="1"/>
</dbReference>
<gene>
    <name evidence="13" type="ORF">FF38_08958</name>
</gene>
<feature type="transmembrane region" description="Helical" evidence="12">
    <location>
        <begin position="184"/>
        <end position="205"/>
    </location>
</feature>
<evidence type="ECO:0000256" key="10">
    <source>
        <dbReference type="ARBA" id="ARBA00040371"/>
    </source>
</evidence>
<feature type="transmembrane region" description="Helical" evidence="12">
    <location>
        <begin position="106"/>
        <end position="123"/>
    </location>
</feature>
<keyword evidence="4 12" id="KW-0812">Transmembrane</keyword>
<dbReference type="InterPro" id="IPR049941">
    <property type="entry name" value="LPLAT_7/PORCN-like"/>
</dbReference>
<dbReference type="GO" id="GO:0016020">
    <property type="term" value="C:membrane"/>
    <property type="evidence" value="ECO:0007669"/>
    <property type="project" value="UniProtKB-SubCell"/>
</dbReference>
<proteinExistence type="inferred from homology"/>
<keyword evidence="5 12" id="KW-1133">Transmembrane helix</keyword>
<sequence>MDYYYYDQVGDNELEDNEEYDYDSMILPEEEETFKDVYQGCIKSSTQQVQQYIMVLLGCGFLQRIAWEVVKRSVGNNSRHQYLYHLISMVCGLIGLWFYVGVSNSIYVLLHVLNLCLFLKLAVKLKIKSTGCMLCMYTILCQLLFEYLLKSEQYETIRGPQMVVSMKLISVAFEVQDEKEKYQFLSYLGYLLSPASLILGPWVSLKDYKPNFNEKFRFLHFLSRILFNILMAVVFLNLSNCLIPWFKQLLSLGLWWGTYLDAFSVRCSHYFVCYLSQATVMSAQVNAFSSSSLKSSQSIVNPWAIEFPRSLSDVIRNWNIPMHLWLKQNIFNRLLASHYPYFVCIFLTYLVSCLVHGFNYKVHMVLFSLGCFSYFENLLRRCLAQVFDACIESTACKQNCKYSICARRKGEYLTPSSLLVRLVNFLFGLIVVLQLAYLGVLLSSTSTDTLSILQIWSNMNYLGHILAMIMFVFYKCI</sequence>
<dbReference type="Proteomes" id="UP000037069">
    <property type="component" value="Unassembled WGS sequence"/>
</dbReference>
<dbReference type="PANTHER" id="PTHR13906">
    <property type="entry name" value="PORCUPINE"/>
    <property type="match status" value="1"/>
</dbReference>
<evidence type="ECO:0000313" key="14">
    <source>
        <dbReference type="Proteomes" id="UP000037069"/>
    </source>
</evidence>
<keyword evidence="3" id="KW-0879">Wnt signaling pathway</keyword>
<feature type="transmembrane region" description="Helical" evidence="12">
    <location>
        <begin position="130"/>
        <end position="149"/>
    </location>
</feature>
<dbReference type="InterPro" id="IPR004299">
    <property type="entry name" value="MBOAT_fam"/>
</dbReference>
<evidence type="ECO:0000256" key="1">
    <source>
        <dbReference type="ARBA" id="ARBA00004141"/>
    </source>
</evidence>
<dbReference type="GO" id="GO:0061355">
    <property type="term" value="P:Wnt protein secretion"/>
    <property type="evidence" value="ECO:0007669"/>
    <property type="project" value="TreeGrafter"/>
</dbReference>
<accession>A0A0L0C4S8</accession>
<evidence type="ECO:0000256" key="2">
    <source>
        <dbReference type="ARBA" id="ARBA00022679"/>
    </source>
</evidence>
<evidence type="ECO:0000256" key="8">
    <source>
        <dbReference type="ARBA" id="ARBA00038269"/>
    </source>
</evidence>
<feature type="transmembrane region" description="Helical" evidence="12">
    <location>
        <begin position="418"/>
        <end position="440"/>
    </location>
</feature>